<feature type="non-terminal residue" evidence="1">
    <location>
        <position position="185"/>
    </location>
</feature>
<comment type="caution">
    <text evidence="1">The sequence shown here is derived from an EMBL/GenBank/DDBJ whole genome shotgun (WGS) entry which is preliminary data.</text>
</comment>
<proteinExistence type="predicted"/>
<dbReference type="InterPro" id="IPR029055">
    <property type="entry name" value="Ntn_hydrolases_N"/>
</dbReference>
<protein>
    <submittedName>
        <fullName evidence="1">Gamma-glutamyltransferase</fullName>
    </submittedName>
</protein>
<dbReference type="SUPFAM" id="SSF56235">
    <property type="entry name" value="N-terminal nucleophile aminohydrolases (Ntn hydrolases)"/>
    <property type="match status" value="1"/>
</dbReference>
<gene>
    <name evidence="1" type="ORF">CEE37_15095</name>
</gene>
<dbReference type="PRINTS" id="PR01210">
    <property type="entry name" value="GGTRANSPTASE"/>
</dbReference>
<name>A0A532UN27_UNCL8</name>
<sequence>MSDDKVFSFYEQTRLSMRPVIRGTCEMVVTGHSLATVAGMNILRRGGNAIDAGVAAGICLGVLQPEMVSFAGVAPIMVFNADKNELKTISGLGPWPQAASVDYFTKHHDGKLPEGIERTVVPAAPDAWITSLRLYGTMSFEDVVADAIDLAQTGFPMHQFLYNNLVELRDKYLRWPENASIYLPK</sequence>
<dbReference type="PANTHER" id="PTHR43881">
    <property type="entry name" value="GAMMA-GLUTAMYLTRANSPEPTIDASE (AFU_ORTHOLOGUE AFUA_4G13580)"/>
    <property type="match status" value="1"/>
</dbReference>
<organism evidence="1 2">
    <name type="scientific">candidate division LCP-89 bacterium B3_LCP</name>
    <dbReference type="NCBI Taxonomy" id="2012998"/>
    <lineage>
        <taxon>Bacteria</taxon>
        <taxon>Pseudomonadati</taxon>
        <taxon>Bacteria division LCP-89</taxon>
    </lineage>
</organism>
<reference evidence="1 2" key="1">
    <citation type="submission" date="2017-06" db="EMBL/GenBank/DDBJ databases">
        <title>Novel microbial phyla capable of carbon fixation and sulfur reduction in deep-sea sediments.</title>
        <authorList>
            <person name="Huang J."/>
            <person name="Baker B."/>
            <person name="Wang Y."/>
        </authorList>
    </citation>
    <scope>NUCLEOTIDE SEQUENCE [LARGE SCALE GENOMIC DNA]</scope>
    <source>
        <strain evidence="1">B3_LCP</strain>
    </source>
</reference>
<dbReference type="Pfam" id="PF01019">
    <property type="entry name" value="G_glu_transpept"/>
    <property type="match status" value="1"/>
</dbReference>
<dbReference type="Proteomes" id="UP000319619">
    <property type="component" value="Unassembled WGS sequence"/>
</dbReference>
<evidence type="ECO:0000313" key="2">
    <source>
        <dbReference type="Proteomes" id="UP000319619"/>
    </source>
</evidence>
<keyword evidence="1" id="KW-0808">Transferase</keyword>
<dbReference type="EMBL" id="NJBN01000018">
    <property type="protein sequence ID" value="TKJ36326.1"/>
    <property type="molecule type" value="Genomic_DNA"/>
</dbReference>
<dbReference type="PANTHER" id="PTHR43881:SF1">
    <property type="entry name" value="GAMMA-GLUTAMYLTRANSPEPTIDASE (AFU_ORTHOLOGUE AFUA_4G13580)"/>
    <property type="match status" value="1"/>
</dbReference>
<evidence type="ECO:0000313" key="1">
    <source>
        <dbReference type="EMBL" id="TKJ36326.1"/>
    </source>
</evidence>
<dbReference type="AlphaFoldDB" id="A0A532UN27"/>
<dbReference type="InterPro" id="IPR052896">
    <property type="entry name" value="GGT-like_enzyme"/>
</dbReference>
<accession>A0A532UN27</accession>
<dbReference type="GO" id="GO:0016740">
    <property type="term" value="F:transferase activity"/>
    <property type="evidence" value="ECO:0007669"/>
    <property type="project" value="UniProtKB-KW"/>
</dbReference>